<reference evidence="1 2" key="1">
    <citation type="submission" date="2019-09" db="EMBL/GenBank/DDBJ databases">
        <title>Genome sequence and assembly of Adhaeribacter sp.</title>
        <authorList>
            <person name="Chhetri G."/>
        </authorList>
    </citation>
    <scope>NUCLEOTIDE SEQUENCE [LARGE SCALE GENOMIC DNA]</scope>
    <source>
        <strain evidence="1 2">DK36</strain>
    </source>
</reference>
<dbReference type="RefSeq" id="WP_150087261.1">
    <property type="nucleotide sequence ID" value="NZ_VWSF01000003.1"/>
</dbReference>
<gene>
    <name evidence="1" type="ORF">F0145_05195</name>
</gene>
<dbReference type="AlphaFoldDB" id="A0A5M6DRU3"/>
<name>A0A5M6DRU3_9BACT</name>
<dbReference type="Proteomes" id="UP000323426">
    <property type="component" value="Unassembled WGS sequence"/>
</dbReference>
<dbReference type="EMBL" id="VWSF01000003">
    <property type="protein sequence ID" value="KAA5548125.1"/>
    <property type="molecule type" value="Genomic_DNA"/>
</dbReference>
<protein>
    <recommendedName>
        <fullName evidence="3">Helix-turn-helix domain-containing protein</fullName>
    </recommendedName>
</protein>
<keyword evidence="2" id="KW-1185">Reference proteome</keyword>
<comment type="caution">
    <text evidence="1">The sequence shown here is derived from an EMBL/GenBank/DDBJ whole genome shotgun (WGS) entry which is preliminary data.</text>
</comment>
<proteinExistence type="predicted"/>
<evidence type="ECO:0000313" key="1">
    <source>
        <dbReference type="EMBL" id="KAA5548125.1"/>
    </source>
</evidence>
<evidence type="ECO:0008006" key="3">
    <source>
        <dbReference type="Google" id="ProtNLM"/>
    </source>
</evidence>
<organism evidence="1 2">
    <name type="scientific">Adhaeribacter rhizoryzae</name>
    <dbReference type="NCBI Taxonomy" id="2607907"/>
    <lineage>
        <taxon>Bacteria</taxon>
        <taxon>Pseudomonadati</taxon>
        <taxon>Bacteroidota</taxon>
        <taxon>Cytophagia</taxon>
        <taxon>Cytophagales</taxon>
        <taxon>Hymenobacteraceae</taxon>
        <taxon>Adhaeribacter</taxon>
    </lineage>
</organism>
<evidence type="ECO:0000313" key="2">
    <source>
        <dbReference type="Proteomes" id="UP000323426"/>
    </source>
</evidence>
<accession>A0A5M6DRU3</accession>
<sequence>MSSAEVLSSFFTRIARDPRISLNHIGMYAALVQFRLEHGFDNPICAFRYELMQLAKISGKSTYHKLIKDLSDFGYIRYAPSRRRNQGSTIYFPVDLALESIK</sequence>